<dbReference type="Proteomes" id="UP000056252">
    <property type="component" value="Chromosome"/>
</dbReference>
<name>A0A0S2KJW8_9BACT</name>
<evidence type="ECO:0000313" key="2">
    <source>
        <dbReference type="EMBL" id="ALO48335.1"/>
    </source>
</evidence>
<dbReference type="KEGG" id="peo:AS203_03925"/>
<dbReference type="STRING" id="76123.AS203_03925"/>
<feature type="compositionally biased region" description="Basic residues" evidence="1">
    <location>
        <begin position="43"/>
        <end position="52"/>
    </location>
</feature>
<dbReference type="Pfam" id="PF19775">
    <property type="entry name" value="DUF6261"/>
    <property type="match status" value="1"/>
</dbReference>
<dbReference type="OrthoDB" id="1082978at2"/>
<dbReference type="AlphaFoldDB" id="A0A0S2KJW8"/>
<gene>
    <name evidence="2" type="ORF">AS203_03925</name>
</gene>
<feature type="region of interest" description="Disordered" evidence="1">
    <location>
        <begin position="61"/>
        <end position="80"/>
    </location>
</feature>
<protein>
    <submittedName>
        <fullName evidence="2">Uncharacterized protein</fullName>
    </submittedName>
</protein>
<feature type="compositionally biased region" description="Basic and acidic residues" evidence="1">
    <location>
        <begin position="351"/>
        <end position="361"/>
    </location>
</feature>
<keyword evidence="3" id="KW-1185">Reference proteome</keyword>
<feature type="region of interest" description="Disordered" evidence="1">
    <location>
        <begin position="340"/>
        <end position="361"/>
    </location>
</feature>
<dbReference type="InterPro" id="IPR046228">
    <property type="entry name" value="DUF6261"/>
</dbReference>
<accession>A0A0S2KJW8</accession>
<proteinExistence type="predicted"/>
<dbReference type="RefSeq" id="WP_060544209.1">
    <property type="nucleotide sequence ID" value="NZ_CP013195.1"/>
</dbReference>
<evidence type="ECO:0000256" key="1">
    <source>
        <dbReference type="SAM" id="MobiDB-lite"/>
    </source>
</evidence>
<reference evidence="3" key="1">
    <citation type="submission" date="2015-11" db="EMBL/GenBank/DDBJ databases">
        <authorList>
            <person name="Holder M.E."/>
            <person name="Ajami N.J."/>
            <person name="Petrosino J.F."/>
        </authorList>
    </citation>
    <scope>NUCLEOTIDE SEQUENCE [LARGE SCALE GENOMIC DNA]</scope>
    <source>
        <strain evidence="3">F0113</strain>
    </source>
</reference>
<evidence type="ECO:0000313" key="3">
    <source>
        <dbReference type="Proteomes" id="UP000056252"/>
    </source>
</evidence>
<organism evidence="2 3">
    <name type="scientific">Hoylesella enoeca</name>
    <dbReference type="NCBI Taxonomy" id="76123"/>
    <lineage>
        <taxon>Bacteria</taxon>
        <taxon>Pseudomonadati</taxon>
        <taxon>Bacteroidota</taxon>
        <taxon>Bacteroidia</taxon>
        <taxon>Bacteroidales</taxon>
        <taxon>Prevotellaceae</taxon>
        <taxon>Hoylesella</taxon>
    </lineage>
</organism>
<feature type="region of interest" description="Disordered" evidence="1">
    <location>
        <begin position="21"/>
        <end position="53"/>
    </location>
</feature>
<dbReference type="EMBL" id="CP013195">
    <property type="protein sequence ID" value="ALO48335.1"/>
    <property type="molecule type" value="Genomic_DNA"/>
</dbReference>
<sequence>MNQKEFPTGPCTCCTDQKEFPTGPRTAARTKKNLRQGRAPAARTKKNLRRGRAPAAWTKKNLRRGRAPAARAKKNLRRGHAPAAWTKKNLRRGQTINFHYKIASNMKPIKQINGTLSSKFSLGLHADLQIRLYNMILKTAPAKILLEAADIALWKAGIDTESEVARETTASEETARLVQKDRERDRLVTAIFDEIRQAAKSPIPTRAEAGRKLKLIVDTYAGLQRETLGEETAHITGLLTDLAKPAALANINVLALAPLINLLRKANSEFDVIRTQRAQVKAADTLPTGAAVRKKNDETTAVIFRHIEVAYMMAANDADRKIASDLIDKLNRIINESKTSYNESTAQKKRKDGEKKPSTSKKAVEKLLPAFEQENGFAPGTLSITGKTAKDEDGTKLYELKSASGDSIWVKVEDGKLVKVEKAS</sequence>